<sequence length="196" mass="22215">MWVFGYGSLVWKVDFPYERKLVGYVKGYCRRFWQGSEDHRGVPGKPGRVATLVPSENTQDCVWGVAYKIPAIEVERVRAHLDYREKDGYQTREVIFNPYPPSTDITTIRITVYIGTGDNPFFLGPAPDEEIAHQIFHAEGPSGRNVDYLLNLTHSLRTMIAPHAVDSHLSALEEKVKALSSSPSNEEVPEDQRHES</sequence>
<gene>
    <name evidence="8" type="ORF">BaRGS_00038466</name>
</gene>
<accession>A0ABD0J5S9</accession>
<evidence type="ECO:0000256" key="7">
    <source>
        <dbReference type="SAM" id="MobiDB-lite"/>
    </source>
</evidence>
<comment type="similarity">
    <text evidence="1">Belongs to the gamma-glutamylcyclotransferase family. ChaC subfamily.</text>
</comment>
<dbReference type="EMBL" id="JACVVK020000622">
    <property type="protein sequence ID" value="KAK7462497.1"/>
    <property type="molecule type" value="Genomic_DNA"/>
</dbReference>
<dbReference type="InterPro" id="IPR036568">
    <property type="entry name" value="GGCT-like_sf"/>
</dbReference>
<dbReference type="EC" id="4.3.2.7" evidence="2"/>
<organism evidence="8 9">
    <name type="scientific">Batillaria attramentaria</name>
    <dbReference type="NCBI Taxonomy" id="370345"/>
    <lineage>
        <taxon>Eukaryota</taxon>
        <taxon>Metazoa</taxon>
        <taxon>Spiralia</taxon>
        <taxon>Lophotrochozoa</taxon>
        <taxon>Mollusca</taxon>
        <taxon>Gastropoda</taxon>
        <taxon>Caenogastropoda</taxon>
        <taxon>Sorbeoconcha</taxon>
        <taxon>Cerithioidea</taxon>
        <taxon>Batillariidae</taxon>
        <taxon>Batillaria</taxon>
    </lineage>
</organism>
<evidence type="ECO:0000256" key="6">
    <source>
        <dbReference type="ARBA" id="ARBA00048073"/>
    </source>
</evidence>
<proteinExistence type="inferred from homology"/>
<dbReference type="PANTHER" id="PTHR12192">
    <property type="entry name" value="CATION TRANSPORT PROTEIN CHAC-RELATED"/>
    <property type="match status" value="1"/>
</dbReference>
<name>A0ABD0J5S9_9CAEN</name>
<evidence type="ECO:0000313" key="8">
    <source>
        <dbReference type="EMBL" id="KAK7462497.1"/>
    </source>
</evidence>
<dbReference type="CDD" id="cd06661">
    <property type="entry name" value="GGCT_like"/>
    <property type="match status" value="1"/>
</dbReference>
<dbReference type="Pfam" id="PF04752">
    <property type="entry name" value="ChaC"/>
    <property type="match status" value="1"/>
</dbReference>
<comment type="caution">
    <text evidence="8">The sequence shown here is derived from an EMBL/GenBank/DDBJ whole genome shotgun (WGS) entry which is preliminary data.</text>
</comment>
<feature type="region of interest" description="Disordered" evidence="7">
    <location>
        <begin position="176"/>
        <end position="196"/>
    </location>
</feature>
<evidence type="ECO:0000256" key="4">
    <source>
        <dbReference type="ARBA" id="ARBA00043195"/>
    </source>
</evidence>
<evidence type="ECO:0000256" key="5">
    <source>
        <dbReference type="ARBA" id="ARBA00045227"/>
    </source>
</evidence>
<dbReference type="InterPro" id="IPR006840">
    <property type="entry name" value="ChaC"/>
</dbReference>
<dbReference type="AlphaFoldDB" id="A0ABD0J5S9"/>
<dbReference type="GO" id="GO:0061928">
    <property type="term" value="F:glutathione specific gamma-glutamylcyclotransferase activity"/>
    <property type="evidence" value="ECO:0007669"/>
    <property type="project" value="UniProtKB-EC"/>
</dbReference>
<evidence type="ECO:0000256" key="2">
    <source>
        <dbReference type="ARBA" id="ARBA00012344"/>
    </source>
</evidence>
<dbReference type="Gene3D" id="3.10.490.10">
    <property type="entry name" value="Gamma-glutamyl cyclotransferase-like"/>
    <property type="match status" value="1"/>
</dbReference>
<comment type="function">
    <text evidence="5">Catalyzes the cleavage of glutathione into 5-oxo-L-proline and a Cys-Gly dipeptide. Acts specifically on glutathione, but not on other gamma-glutamyl peptides.</text>
</comment>
<dbReference type="PANTHER" id="PTHR12192:SF2">
    <property type="entry name" value="GLUTATHIONE-SPECIFIC GAMMA-GLUTAMYLCYCLOTRANSFERASE 2"/>
    <property type="match status" value="1"/>
</dbReference>
<evidence type="ECO:0000313" key="9">
    <source>
        <dbReference type="Proteomes" id="UP001519460"/>
    </source>
</evidence>
<reference evidence="8 9" key="1">
    <citation type="journal article" date="2023" name="Sci. Data">
        <title>Genome assembly of the Korean intertidal mud-creeper Batillaria attramentaria.</title>
        <authorList>
            <person name="Patra A.K."/>
            <person name="Ho P.T."/>
            <person name="Jun S."/>
            <person name="Lee S.J."/>
            <person name="Kim Y."/>
            <person name="Won Y.J."/>
        </authorList>
    </citation>
    <scope>NUCLEOTIDE SEQUENCE [LARGE SCALE GENOMIC DNA]</scope>
    <source>
        <strain evidence="8">Wonlab-2016</strain>
    </source>
</reference>
<dbReference type="InterPro" id="IPR013024">
    <property type="entry name" value="GGCT-like"/>
</dbReference>
<dbReference type="Proteomes" id="UP001519460">
    <property type="component" value="Unassembled WGS sequence"/>
</dbReference>
<protein>
    <recommendedName>
        <fullName evidence="2">glutathione-specific gamma-glutamylcyclotransferase</fullName>
        <ecNumber evidence="2">4.3.2.7</ecNumber>
    </recommendedName>
    <alternativeName>
        <fullName evidence="4">Cation transport regulator-like protein 2</fullName>
    </alternativeName>
</protein>
<evidence type="ECO:0000256" key="3">
    <source>
        <dbReference type="ARBA" id="ARBA00023239"/>
    </source>
</evidence>
<keyword evidence="3" id="KW-0456">Lyase</keyword>
<dbReference type="SUPFAM" id="SSF110857">
    <property type="entry name" value="Gamma-glutamyl cyclotransferase-like"/>
    <property type="match status" value="1"/>
</dbReference>
<comment type="catalytic activity">
    <reaction evidence="6">
        <text>glutathione = L-cysteinylglycine + 5-oxo-L-proline</text>
        <dbReference type="Rhea" id="RHEA:47724"/>
        <dbReference type="ChEBI" id="CHEBI:57925"/>
        <dbReference type="ChEBI" id="CHEBI:58402"/>
        <dbReference type="ChEBI" id="CHEBI:61694"/>
        <dbReference type="EC" id="4.3.2.7"/>
    </reaction>
</comment>
<keyword evidence="9" id="KW-1185">Reference proteome</keyword>
<evidence type="ECO:0000256" key="1">
    <source>
        <dbReference type="ARBA" id="ARBA00009662"/>
    </source>
</evidence>